<protein>
    <recommendedName>
        <fullName evidence="6">Pentatricopeptide repeat-containing protein</fullName>
    </recommendedName>
</protein>
<accession>A0AAD3SBV5</accession>
<dbReference type="GO" id="GO:0009451">
    <property type="term" value="P:RNA modification"/>
    <property type="evidence" value="ECO:0007669"/>
    <property type="project" value="InterPro"/>
</dbReference>
<dbReference type="Gene3D" id="1.25.40.10">
    <property type="entry name" value="Tetratricopeptide repeat domain"/>
    <property type="match status" value="5"/>
</dbReference>
<feature type="repeat" description="PPR" evidence="3">
    <location>
        <begin position="170"/>
        <end position="200"/>
    </location>
</feature>
<sequence>MNVALLPKSVFRLTIPFPSLSPLNLKWVSSFSFKTPQILDNPKDHIIAFFNSVRNQSYNPTRSDNCSDHGFALVSALKCCSSLLAIVQGQQIHCLILKSGFYSNIFIQNSLINMYAKCGQITDAKIIFDLCSRLDSVSCNIMIAGYVKSGDLDNARQLFDVMPERGCVAYTTMIMGLAKNGRWGEAVDVFKDMRLVGVAPNEVTMASVISSYSHLGGIWDGRVLHALIAKSGLEVFVLVSTNLLHIYCICASLADARRLLNEMHEKNIVSWNVMLNGYSKAGFVDSARDLFERIPERDVVTWGTMIDAYLQMDGLSEALMLYCAMLRTGLGPNDVMIVDLVSACGQVMAICEGQQLHAAIVKTGFDCLDFIQSTIIHFYAACHKIDLACLQFELASKDHLTSWNALMAGFIRNGMIERAGKIFKEMPERDVFSWSSMISGYSQSAQPTMALELFHDMMAAGVQPNEITMVSVISAIASLGTLKEGVWAHEFIKSNSIPLNDNLGAALIDMYAKCGSVSSALEVFNQIQDRTSSVSPWNAIICGLAIHGHANLSLKIFMDLQRVNIEPNSITFIGVLTACCHGGLVEAGKGYFKIMKNLYKIDPNIKHFGCMVDLLGRAGQLQEAEEMIRSMPMKADVVIWGTLLAACRTHGNAEIGARAADSLVRLDASHGASRVLLSNLYADAEKWEDAFLARRSLPGQTMTRLPGCSGVV</sequence>
<dbReference type="FunFam" id="1.25.40.10:FF:000442">
    <property type="entry name" value="Pentatricopeptide repeat-containing protein At3g49710"/>
    <property type="match status" value="1"/>
</dbReference>
<dbReference type="PROSITE" id="PS51375">
    <property type="entry name" value="PPR"/>
    <property type="match status" value="5"/>
</dbReference>
<dbReference type="NCBIfam" id="TIGR00756">
    <property type="entry name" value="PPR"/>
    <property type="match status" value="6"/>
</dbReference>
<evidence type="ECO:0008006" key="6">
    <source>
        <dbReference type="Google" id="ProtNLM"/>
    </source>
</evidence>
<evidence type="ECO:0000313" key="4">
    <source>
        <dbReference type="EMBL" id="GMH08388.1"/>
    </source>
</evidence>
<dbReference type="EMBL" id="BSYO01000008">
    <property type="protein sequence ID" value="GMH08388.1"/>
    <property type="molecule type" value="Genomic_DNA"/>
</dbReference>
<dbReference type="FunFam" id="1.25.40.10:FF:000348">
    <property type="entry name" value="Pentatricopeptide repeat-containing protein chloroplastic"/>
    <property type="match status" value="1"/>
</dbReference>
<evidence type="ECO:0000313" key="5">
    <source>
        <dbReference type="Proteomes" id="UP001279734"/>
    </source>
</evidence>
<dbReference type="PANTHER" id="PTHR47926:SF407">
    <property type="entry name" value="(WILD MALAYSIAN BANANA) HYPOTHETICAL PROTEIN"/>
    <property type="match status" value="1"/>
</dbReference>
<dbReference type="PANTHER" id="PTHR47926">
    <property type="entry name" value="PENTATRICOPEPTIDE REPEAT-CONTAINING PROTEIN"/>
    <property type="match status" value="1"/>
</dbReference>
<name>A0AAD3SBV5_NEPGR</name>
<proteinExistence type="inferred from homology"/>
<dbReference type="Pfam" id="PF13041">
    <property type="entry name" value="PPR_2"/>
    <property type="match status" value="4"/>
</dbReference>
<dbReference type="InterPro" id="IPR046960">
    <property type="entry name" value="PPR_At4g14850-like_plant"/>
</dbReference>
<dbReference type="GO" id="GO:0003723">
    <property type="term" value="F:RNA binding"/>
    <property type="evidence" value="ECO:0007669"/>
    <property type="project" value="InterPro"/>
</dbReference>
<dbReference type="InterPro" id="IPR011990">
    <property type="entry name" value="TPR-like_helical_dom_sf"/>
</dbReference>
<comment type="similarity">
    <text evidence="2">Belongs to the PPR family. PCMP-E subfamily.</text>
</comment>
<feature type="repeat" description="PPR" evidence="3">
    <location>
        <begin position="135"/>
        <end position="169"/>
    </location>
</feature>
<comment type="caution">
    <text evidence="4">The sequence shown here is derived from an EMBL/GenBank/DDBJ whole genome shotgun (WGS) entry which is preliminary data.</text>
</comment>
<dbReference type="Proteomes" id="UP001279734">
    <property type="component" value="Unassembled WGS sequence"/>
</dbReference>
<dbReference type="InterPro" id="IPR046848">
    <property type="entry name" value="E_motif"/>
</dbReference>
<reference evidence="4" key="1">
    <citation type="submission" date="2023-05" db="EMBL/GenBank/DDBJ databases">
        <title>Nepenthes gracilis genome sequencing.</title>
        <authorList>
            <person name="Fukushima K."/>
        </authorList>
    </citation>
    <scope>NUCLEOTIDE SEQUENCE</scope>
    <source>
        <strain evidence="4">SING2019-196</strain>
    </source>
</reference>
<dbReference type="AlphaFoldDB" id="A0AAD3SBV5"/>
<evidence type="ECO:0000256" key="3">
    <source>
        <dbReference type="PROSITE-ProRule" id="PRU00708"/>
    </source>
</evidence>
<evidence type="ECO:0000256" key="2">
    <source>
        <dbReference type="ARBA" id="ARBA00061659"/>
    </source>
</evidence>
<feature type="repeat" description="PPR" evidence="3">
    <location>
        <begin position="399"/>
        <end position="429"/>
    </location>
</feature>
<dbReference type="Pfam" id="PF01535">
    <property type="entry name" value="PPR"/>
    <property type="match status" value="5"/>
</dbReference>
<dbReference type="Pfam" id="PF20431">
    <property type="entry name" value="E_motif"/>
    <property type="match status" value="1"/>
</dbReference>
<keyword evidence="1" id="KW-0677">Repeat</keyword>
<keyword evidence="5" id="KW-1185">Reference proteome</keyword>
<feature type="repeat" description="PPR" evidence="3">
    <location>
        <begin position="430"/>
        <end position="464"/>
    </location>
</feature>
<gene>
    <name evidence="4" type="ORF">Nepgr_010228</name>
</gene>
<dbReference type="InterPro" id="IPR002885">
    <property type="entry name" value="PPR_rpt"/>
</dbReference>
<organism evidence="4 5">
    <name type="scientific">Nepenthes gracilis</name>
    <name type="common">Slender pitcher plant</name>
    <dbReference type="NCBI Taxonomy" id="150966"/>
    <lineage>
        <taxon>Eukaryota</taxon>
        <taxon>Viridiplantae</taxon>
        <taxon>Streptophyta</taxon>
        <taxon>Embryophyta</taxon>
        <taxon>Tracheophyta</taxon>
        <taxon>Spermatophyta</taxon>
        <taxon>Magnoliopsida</taxon>
        <taxon>eudicotyledons</taxon>
        <taxon>Gunneridae</taxon>
        <taxon>Pentapetalae</taxon>
        <taxon>Caryophyllales</taxon>
        <taxon>Nepenthaceae</taxon>
        <taxon>Nepenthes</taxon>
    </lineage>
</organism>
<feature type="repeat" description="PPR" evidence="3">
    <location>
        <begin position="267"/>
        <end position="301"/>
    </location>
</feature>
<evidence type="ECO:0000256" key="1">
    <source>
        <dbReference type="ARBA" id="ARBA00022737"/>
    </source>
</evidence>
<dbReference type="FunFam" id="1.25.40.10:FF:000212">
    <property type="entry name" value="Pentatricopeptide repeat-containing protein At2g03380, mitochondrial"/>
    <property type="match status" value="1"/>
</dbReference>